<accession>A0AAD7D2I6</accession>
<sequence>MRPTKTPRPHEQALAVREWVSIPDVNLPGPWTCNWACWPFWTHPRPLEVELAARYALGRRSRQRQFYLYYQPLPAVRMPPPVTLVVFEGVFQSVEAFIEGADWNRVQELAPVREPEP</sequence>
<dbReference type="AlphaFoldDB" id="A0AAD7D2I6"/>
<dbReference type="Proteomes" id="UP001221757">
    <property type="component" value="Unassembled WGS sequence"/>
</dbReference>
<gene>
    <name evidence="1" type="ORF">B0H17DRAFT_1334572</name>
</gene>
<organism evidence="1 2">
    <name type="scientific">Mycena rosella</name>
    <name type="common">Pink bonnet</name>
    <name type="synonym">Agaricus rosellus</name>
    <dbReference type="NCBI Taxonomy" id="1033263"/>
    <lineage>
        <taxon>Eukaryota</taxon>
        <taxon>Fungi</taxon>
        <taxon>Dikarya</taxon>
        <taxon>Basidiomycota</taxon>
        <taxon>Agaricomycotina</taxon>
        <taxon>Agaricomycetes</taxon>
        <taxon>Agaricomycetidae</taxon>
        <taxon>Agaricales</taxon>
        <taxon>Marasmiineae</taxon>
        <taxon>Mycenaceae</taxon>
        <taxon>Mycena</taxon>
    </lineage>
</organism>
<dbReference type="EMBL" id="JARKIE010000147">
    <property type="protein sequence ID" value="KAJ7675527.1"/>
    <property type="molecule type" value="Genomic_DNA"/>
</dbReference>
<evidence type="ECO:0000313" key="1">
    <source>
        <dbReference type="EMBL" id="KAJ7675527.1"/>
    </source>
</evidence>
<keyword evidence="2" id="KW-1185">Reference proteome</keyword>
<reference evidence="1" key="1">
    <citation type="submission" date="2023-03" db="EMBL/GenBank/DDBJ databases">
        <title>Massive genome expansion in bonnet fungi (Mycena s.s.) driven by repeated elements and novel gene families across ecological guilds.</title>
        <authorList>
            <consortium name="Lawrence Berkeley National Laboratory"/>
            <person name="Harder C.B."/>
            <person name="Miyauchi S."/>
            <person name="Viragh M."/>
            <person name="Kuo A."/>
            <person name="Thoen E."/>
            <person name="Andreopoulos B."/>
            <person name="Lu D."/>
            <person name="Skrede I."/>
            <person name="Drula E."/>
            <person name="Henrissat B."/>
            <person name="Morin E."/>
            <person name="Kohler A."/>
            <person name="Barry K."/>
            <person name="LaButti K."/>
            <person name="Morin E."/>
            <person name="Salamov A."/>
            <person name="Lipzen A."/>
            <person name="Mereny Z."/>
            <person name="Hegedus B."/>
            <person name="Baldrian P."/>
            <person name="Stursova M."/>
            <person name="Weitz H."/>
            <person name="Taylor A."/>
            <person name="Grigoriev I.V."/>
            <person name="Nagy L.G."/>
            <person name="Martin F."/>
            <person name="Kauserud H."/>
        </authorList>
    </citation>
    <scope>NUCLEOTIDE SEQUENCE</scope>
    <source>
        <strain evidence="1">CBHHK067</strain>
    </source>
</reference>
<evidence type="ECO:0000313" key="2">
    <source>
        <dbReference type="Proteomes" id="UP001221757"/>
    </source>
</evidence>
<proteinExistence type="predicted"/>
<protein>
    <submittedName>
        <fullName evidence="1">Uncharacterized protein</fullName>
    </submittedName>
</protein>
<comment type="caution">
    <text evidence="1">The sequence shown here is derived from an EMBL/GenBank/DDBJ whole genome shotgun (WGS) entry which is preliminary data.</text>
</comment>
<name>A0AAD7D2I6_MYCRO</name>